<dbReference type="EMBL" id="FOVH01000002">
    <property type="protein sequence ID" value="SFN64220.1"/>
    <property type="molecule type" value="Genomic_DNA"/>
</dbReference>
<dbReference type="Proteomes" id="UP000183413">
    <property type="component" value="Unassembled WGS sequence"/>
</dbReference>
<dbReference type="STRING" id="1993.SAMN04489713_102668"/>
<keyword evidence="3" id="KW-1185">Reference proteome</keyword>
<sequence>MLCLTCHRVRPALSRTDYTAERAWLIVRRGLCACAAPAAPAAPGPRPGPVRKARPLP</sequence>
<dbReference type="AlphaFoldDB" id="A0A1I5APC8"/>
<dbReference type="RefSeq" id="WP_021599432.1">
    <property type="nucleotide sequence ID" value="NZ_CP083237.1"/>
</dbReference>
<feature type="region of interest" description="Disordered" evidence="1">
    <location>
        <begin position="37"/>
        <end position="57"/>
    </location>
</feature>
<gene>
    <name evidence="2" type="ORF">SAMN04489713_102668</name>
</gene>
<evidence type="ECO:0000313" key="2">
    <source>
        <dbReference type="EMBL" id="SFN64220.1"/>
    </source>
</evidence>
<reference evidence="2 3" key="1">
    <citation type="submission" date="2016-10" db="EMBL/GenBank/DDBJ databases">
        <authorList>
            <person name="de Groot N.N."/>
        </authorList>
    </citation>
    <scope>NUCLEOTIDE SEQUENCE [LARGE SCALE GENOMIC DNA]</scope>
    <source>
        <strain evidence="2 3">DSM 43067</strain>
    </source>
</reference>
<evidence type="ECO:0000256" key="1">
    <source>
        <dbReference type="SAM" id="MobiDB-lite"/>
    </source>
</evidence>
<proteinExistence type="predicted"/>
<dbReference type="GeneID" id="99649553"/>
<name>A0A1I5APC8_9ACTN</name>
<accession>A0A1I5APC8</accession>
<evidence type="ECO:0000313" key="3">
    <source>
        <dbReference type="Proteomes" id="UP000183413"/>
    </source>
</evidence>
<dbReference type="InParanoid" id="A0A1I5APC8"/>
<organism evidence="2 3">
    <name type="scientific">Actinomadura madurae</name>
    <dbReference type="NCBI Taxonomy" id="1993"/>
    <lineage>
        <taxon>Bacteria</taxon>
        <taxon>Bacillati</taxon>
        <taxon>Actinomycetota</taxon>
        <taxon>Actinomycetes</taxon>
        <taxon>Streptosporangiales</taxon>
        <taxon>Thermomonosporaceae</taxon>
        <taxon>Actinomadura</taxon>
    </lineage>
</organism>
<protein>
    <submittedName>
        <fullName evidence="2">Uncharacterized protein</fullName>
    </submittedName>
</protein>